<comment type="caution">
    <text evidence="12">The sequence shown here is derived from an EMBL/GenBank/DDBJ whole genome shotgun (WGS) entry which is preliminary data.</text>
</comment>
<dbReference type="GO" id="GO:0007283">
    <property type="term" value="P:spermatogenesis"/>
    <property type="evidence" value="ECO:0007669"/>
    <property type="project" value="UniProtKB-KW"/>
</dbReference>
<dbReference type="GO" id="GO:0005737">
    <property type="term" value="C:cytoplasm"/>
    <property type="evidence" value="ECO:0007669"/>
    <property type="project" value="TreeGrafter"/>
</dbReference>
<dbReference type="OrthoDB" id="10268011at2759"/>
<keyword evidence="5 9" id="KW-0694">RNA-binding</keyword>
<feature type="domain" description="A to I editase" evidence="11">
    <location>
        <begin position="171"/>
        <end position="341"/>
    </location>
</feature>
<reference evidence="12 13" key="1">
    <citation type="submission" date="2020-02" db="EMBL/GenBank/DDBJ databases">
        <title>Bird 10,000 Genomes (B10K) Project - Family phase.</title>
        <authorList>
            <person name="Zhang G."/>
        </authorList>
    </citation>
    <scope>NUCLEOTIDE SEQUENCE [LARGE SCALE GENOMIC DNA]</scope>
    <source>
        <strain evidence="12">B10K-DU-002-70</strain>
        <tissue evidence="12">Muscle</tissue>
    </source>
</reference>
<dbReference type="GO" id="GO:0006396">
    <property type="term" value="P:RNA processing"/>
    <property type="evidence" value="ECO:0007669"/>
    <property type="project" value="InterPro"/>
</dbReference>
<dbReference type="EMBL" id="VZTL01037307">
    <property type="protein sequence ID" value="NXX57456.1"/>
    <property type="molecule type" value="Genomic_DNA"/>
</dbReference>
<evidence type="ECO:0000256" key="1">
    <source>
        <dbReference type="ARBA" id="ARBA00004123"/>
    </source>
</evidence>
<dbReference type="SUPFAM" id="SSF54768">
    <property type="entry name" value="dsRNA-binding domain-like"/>
    <property type="match status" value="1"/>
</dbReference>
<dbReference type="GO" id="GO:0003726">
    <property type="term" value="F:double-stranded RNA adenosine deaminase activity"/>
    <property type="evidence" value="ECO:0007669"/>
    <property type="project" value="TreeGrafter"/>
</dbReference>
<keyword evidence="3" id="KW-0221">Differentiation</keyword>
<dbReference type="PROSITE" id="PS50137">
    <property type="entry name" value="DS_RBD"/>
    <property type="match status" value="1"/>
</dbReference>
<evidence type="ECO:0000313" key="12">
    <source>
        <dbReference type="EMBL" id="NXX57456.1"/>
    </source>
</evidence>
<keyword evidence="4" id="KW-0744">Spermatogenesis</keyword>
<dbReference type="GO" id="GO:0005730">
    <property type="term" value="C:nucleolus"/>
    <property type="evidence" value="ECO:0007669"/>
    <property type="project" value="TreeGrafter"/>
</dbReference>
<dbReference type="SMART" id="SM00552">
    <property type="entry name" value="ADEAMc"/>
    <property type="match status" value="1"/>
</dbReference>
<evidence type="ECO:0000256" key="6">
    <source>
        <dbReference type="ARBA" id="ARBA00023242"/>
    </source>
</evidence>
<evidence type="ECO:0000256" key="4">
    <source>
        <dbReference type="ARBA" id="ARBA00022871"/>
    </source>
</evidence>
<comment type="similarity">
    <text evidence="7">Belongs to the ADAD family.</text>
</comment>
<gene>
    <name evidence="12" type="primary">Adad1</name>
    <name evidence="12" type="ORF">SCOUMB_R02392</name>
</gene>
<evidence type="ECO:0000256" key="3">
    <source>
        <dbReference type="ARBA" id="ARBA00022782"/>
    </source>
</evidence>
<dbReference type="CDD" id="cd19905">
    <property type="entry name" value="DSRM_ADAD1"/>
    <property type="match status" value="1"/>
</dbReference>
<dbReference type="GO" id="GO:0008251">
    <property type="term" value="F:tRNA-specific adenosine deaminase activity"/>
    <property type="evidence" value="ECO:0007669"/>
    <property type="project" value="TreeGrafter"/>
</dbReference>
<evidence type="ECO:0000256" key="5">
    <source>
        <dbReference type="ARBA" id="ARBA00022884"/>
    </source>
</evidence>
<evidence type="ECO:0000256" key="7">
    <source>
        <dbReference type="ARBA" id="ARBA00061642"/>
    </source>
</evidence>
<evidence type="ECO:0000259" key="11">
    <source>
        <dbReference type="PROSITE" id="PS50141"/>
    </source>
</evidence>
<dbReference type="SMART" id="SM00358">
    <property type="entry name" value="DSRM"/>
    <property type="match status" value="1"/>
</dbReference>
<dbReference type="FunFam" id="3.30.160.20:FF:000033">
    <property type="entry name" value="Adenosine deaminase domain-containing 1 (testis-specific)"/>
    <property type="match status" value="1"/>
</dbReference>
<proteinExistence type="inferred from homology"/>
<evidence type="ECO:0000313" key="13">
    <source>
        <dbReference type="Proteomes" id="UP000539032"/>
    </source>
</evidence>
<sequence>LEEFIARYQQGVINPVSALHEFAQMHRVQLELKETSVAGNIIRPYFAFCAVVDGVCYKTGLGKNKKESKLNAAKLALGELLNLEYKGAKASEKFIFWQVVDHVWFPTPCKCVSCWLLLFYLEGRQLMYQKLSQTLEEVFKSLTTKYPEYQSCGSSLAAFIVEKGKSHEVVALGTGECNYSQCFQPCGRVLYDSHAIVIARRSLLRYFYRHLLLFYNENPARTEKSIFCTAPGSKLLTLKQNTTIFLYMNQLPKGTAQLKSQVHLNPQSISAYETNEELSLHVAIEGKTYLTVCCPRKTVRASSMSASDKLTKWEVVGIQGALLSHFIEPVYINSILVGKLN</sequence>
<feature type="domain" description="DRBM" evidence="10">
    <location>
        <begin position="14"/>
        <end position="82"/>
    </location>
</feature>
<name>A0A7L4HVJ7_SCOUM</name>
<keyword evidence="2" id="KW-0217">Developmental protein</keyword>
<keyword evidence="13" id="KW-1185">Reference proteome</keyword>
<evidence type="ECO:0000256" key="9">
    <source>
        <dbReference type="PROSITE-ProRule" id="PRU00266"/>
    </source>
</evidence>
<dbReference type="AlphaFoldDB" id="A0A7L4HVJ7"/>
<dbReference type="InterPro" id="IPR014720">
    <property type="entry name" value="dsRBD_dom"/>
</dbReference>
<dbReference type="Proteomes" id="UP000539032">
    <property type="component" value="Unassembled WGS sequence"/>
</dbReference>
<evidence type="ECO:0000256" key="2">
    <source>
        <dbReference type="ARBA" id="ARBA00022473"/>
    </source>
</evidence>
<dbReference type="GO" id="GO:0006382">
    <property type="term" value="P:adenosine to inosine editing"/>
    <property type="evidence" value="ECO:0007669"/>
    <property type="project" value="TreeGrafter"/>
</dbReference>
<evidence type="ECO:0000259" key="10">
    <source>
        <dbReference type="PROSITE" id="PS50137"/>
    </source>
</evidence>
<evidence type="ECO:0000256" key="8">
    <source>
        <dbReference type="ARBA" id="ARBA00067842"/>
    </source>
</evidence>
<protein>
    <recommendedName>
        <fullName evidence="8">Adenosine deaminase domain-containing protein 1</fullName>
    </recommendedName>
</protein>
<comment type="subcellular location">
    <subcellularLocation>
        <location evidence="1">Nucleus</location>
    </subcellularLocation>
</comment>
<dbReference type="Pfam" id="PF02137">
    <property type="entry name" value="A_deamin"/>
    <property type="match status" value="1"/>
</dbReference>
<accession>A0A7L4HVJ7</accession>
<dbReference type="InterPro" id="IPR044455">
    <property type="entry name" value="ADAD1_DSRM"/>
</dbReference>
<dbReference type="Pfam" id="PF00035">
    <property type="entry name" value="dsrm"/>
    <property type="match status" value="1"/>
</dbReference>
<dbReference type="PANTHER" id="PTHR10910">
    <property type="entry name" value="EUKARYOTE SPECIFIC DSRNA BINDING PROTEIN"/>
    <property type="match status" value="1"/>
</dbReference>
<dbReference type="PANTHER" id="PTHR10910:SF103">
    <property type="entry name" value="ADENOSINE DEAMINASE DOMAIN-CONTAINING PROTEIN 1"/>
    <property type="match status" value="1"/>
</dbReference>
<dbReference type="GO" id="GO:0030154">
    <property type="term" value="P:cell differentiation"/>
    <property type="evidence" value="ECO:0007669"/>
    <property type="project" value="UniProtKB-KW"/>
</dbReference>
<feature type="non-terminal residue" evidence="12">
    <location>
        <position position="341"/>
    </location>
</feature>
<keyword evidence="6" id="KW-0539">Nucleus</keyword>
<dbReference type="Gene3D" id="3.30.160.20">
    <property type="match status" value="1"/>
</dbReference>
<dbReference type="PROSITE" id="PS50141">
    <property type="entry name" value="A_DEAMIN_EDITASE"/>
    <property type="match status" value="1"/>
</dbReference>
<feature type="non-terminal residue" evidence="12">
    <location>
        <position position="1"/>
    </location>
</feature>
<dbReference type="InterPro" id="IPR002466">
    <property type="entry name" value="A_deamin"/>
</dbReference>
<organism evidence="12 13">
    <name type="scientific">Scopus umbretta</name>
    <name type="common">Hammerkop</name>
    <dbReference type="NCBI Taxonomy" id="33581"/>
    <lineage>
        <taxon>Eukaryota</taxon>
        <taxon>Metazoa</taxon>
        <taxon>Chordata</taxon>
        <taxon>Craniata</taxon>
        <taxon>Vertebrata</taxon>
        <taxon>Euteleostomi</taxon>
        <taxon>Archelosauria</taxon>
        <taxon>Archosauria</taxon>
        <taxon>Dinosauria</taxon>
        <taxon>Saurischia</taxon>
        <taxon>Theropoda</taxon>
        <taxon>Coelurosauria</taxon>
        <taxon>Aves</taxon>
        <taxon>Neognathae</taxon>
        <taxon>Neoaves</taxon>
        <taxon>Aequornithes</taxon>
        <taxon>Pelecaniformes</taxon>
        <taxon>Scopidae</taxon>
        <taxon>Scopus</taxon>
    </lineage>
</organism>
<dbReference type="GO" id="GO:0003725">
    <property type="term" value="F:double-stranded RNA binding"/>
    <property type="evidence" value="ECO:0007669"/>
    <property type="project" value="TreeGrafter"/>
</dbReference>